<reference evidence="1 2" key="1">
    <citation type="submission" date="2020-08" db="EMBL/GenBank/DDBJ databases">
        <authorList>
            <person name="Koutsovoulos G."/>
            <person name="Danchin GJ E."/>
        </authorList>
    </citation>
    <scope>NUCLEOTIDE SEQUENCE [LARGE SCALE GENOMIC DNA]</scope>
</reference>
<accession>A0A6V7UEW8</accession>
<comment type="caution">
    <text evidence="1">The sequence shown here is derived from an EMBL/GenBank/DDBJ whole genome shotgun (WGS) entry which is preliminary data.</text>
</comment>
<dbReference type="EMBL" id="CAJEWN010000061">
    <property type="protein sequence ID" value="CAD2156090.1"/>
    <property type="molecule type" value="Genomic_DNA"/>
</dbReference>
<dbReference type="Proteomes" id="UP000580250">
    <property type="component" value="Unassembled WGS sequence"/>
</dbReference>
<organism evidence="1 2">
    <name type="scientific">Meloidogyne enterolobii</name>
    <name type="common">Root-knot nematode worm</name>
    <name type="synonym">Meloidogyne mayaguensis</name>
    <dbReference type="NCBI Taxonomy" id="390850"/>
    <lineage>
        <taxon>Eukaryota</taxon>
        <taxon>Metazoa</taxon>
        <taxon>Ecdysozoa</taxon>
        <taxon>Nematoda</taxon>
        <taxon>Chromadorea</taxon>
        <taxon>Rhabditida</taxon>
        <taxon>Tylenchina</taxon>
        <taxon>Tylenchomorpha</taxon>
        <taxon>Tylenchoidea</taxon>
        <taxon>Meloidogynidae</taxon>
        <taxon>Meloidogyninae</taxon>
        <taxon>Meloidogyne</taxon>
    </lineage>
</organism>
<protein>
    <submittedName>
        <fullName evidence="1">Uncharacterized protein</fullName>
    </submittedName>
</protein>
<gene>
    <name evidence="1" type="ORF">MENT_LOCUS12117</name>
</gene>
<proteinExistence type="predicted"/>
<dbReference type="AlphaFoldDB" id="A0A6V7UEW8"/>
<evidence type="ECO:0000313" key="1">
    <source>
        <dbReference type="EMBL" id="CAD2156090.1"/>
    </source>
</evidence>
<name>A0A6V7UEW8_MELEN</name>
<evidence type="ECO:0000313" key="2">
    <source>
        <dbReference type="Proteomes" id="UP000580250"/>
    </source>
</evidence>
<sequence>MRVRARKNSKIFQKIFQKFQKNSKNFPKKFPKNLLTILFLLSPSNFNLSLFLSSFTKIWHFQIPSSSSKSILFILKTIH</sequence>